<keyword evidence="1" id="KW-1133">Transmembrane helix</keyword>
<feature type="transmembrane region" description="Helical" evidence="1">
    <location>
        <begin position="20"/>
        <end position="41"/>
    </location>
</feature>
<name>A0A1M5SFH6_9BACT</name>
<dbReference type="AlphaFoldDB" id="A0A1M5SFH6"/>
<gene>
    <name evidence="2" type="ORF">SAMN02745124_00324</name>
</gene>
<keyword evidence="1" id="KW-0472">Membrane</keyword>
<dbReference type="EMBL" id="FQXS01000001">
    <property type="protein sequence ID" value="SHH37294.1"/>
    <property type="molecule type" value="Genomic_DNA"/>
</dbReference>
<dbReference type="RefSeq" id="WP_153307068.1">
    <property type="nucleotide sequence ID" value="NZ_FQXS01000001.1"/>
</dbReference>
<proteinExistence type="predicted"/>
<evidence type="ECO:0000313" key="2">
    <source>
        <dbReference type="EMBL" id="SHH37294.1"/>
    </source>
</evidence>
<reference evidence="2 3" key="1">
    <citation type="submission" date="2016-11" db="EMBL/GenBank/DDBJ databases">
        <authorList>
            <person name="Jaros S."/>
            <person name="Januszkiewicz K."/>
            <person name="Wedrychowicz H."/>
        </authorList>
    </citation>
    <scope>NUCLEOTIDE SEQUENCE [LARGE SCALE GENOMIC DNA]</scope>
    <source>
        <strain evidence="2 3">DSM 9705</strain>
    </source>
</reference>
<evidence type="ECO:0000256" key="1">
    <source>
        <dbReference type="SAM" id="Phobius"/>
    </source>
</evidence>
<protein>
    <submittedName>
        <fullName evidence="2">Uncharacterized protein</fullName>
    </submittedName>
</protein>
<dbReference type="Proteomes" id="UP000184139">
    <property type="component" value="Unassembled WGS sequence"/>
</dbReference>
<keyword evidence="3" id="KW-1185">Reference proteome</keyword>
<accession>A0A1M5SFH6</accession>
<keyword evidence="1" id="KW-0812">Transmembrane</keyword>
<dbReference type="STRING" id="1121409.SAMN02745124_00324"/>
<organism evidence="2 3">
    <name type="scientific">Desulfofustis glycolicus DSM 9705</name>
    <dbReference type="NCBI Taxonomy" id="1121409"/>
    <lineage>
        <taxon>Bacteria</taxon>
        <taxon>Pseudomonadati</taxon>
        <taxon>Thermodesulfobacteriota</taxon>
        <taxon>Desulfobulbia</taxon>
        <taxon>Desulfobulbales</taxon>
        <taxon>Desulfocapsaceae</taxon>
        <taxon>Desulfofustis</taxon>
    </lineage>
</organism>
<sequence>MITMPQDFDTAQLITDLFALAAPFVAIAFIVACGFLIANILKTINF</sequence>
<evidence type="ECO:0000313" key="3">
    <source>
        <dbReference type="Proteomes" id="UP000184139"/>
    </source>
</evidence>